<name>A0ABY4SBH9_AQUTE</name>
<sequence length="72" mass="8124">MTTALVPSPCNSVCRMDETSGWCRGCARTLDEIASWSRLPDDDKRVVWAQLPARREALRQRGLLVLAGQRRP</sequence>
<dbReference type="PANTHER" id="PTHR35175:SF2">
    <property type="entry name" value="DUF1289 DOMAIN-CONTAINING PROTEIN"/>
    <property type="match status" value="1"/>
</dbReference>
<dbReference type="Pfam" id="PF06945">
    <property type="entry name" value="DUF1289"/>
    <property type="match status" value="1"/>
</dbReference>
<evidence type="ECO:0000313" key="2">
    <source>
        <dbReference type="Proteomes" id="UP001056201"/>
    </source>
</evidence>
<reference evidence="1" key="1">
    <citation type="submission" date="2022-05" db="EMBL/GenBank/DDBJ databases">
        <title>An RpoN-dependent PEP-CTERM gene is involved in floc formation of an Aquincola tertiaricarbonis strain.</title>
        <authorList>
            <person name="Qiu D."/>
            <person name="Xia M."/>
        </authorList>
    </citation>
    <scope>NUCLEOTIDE SEQUENCE</scope>
    <source>
        <strain evidence="1">RN12</strain>
    </source>
</reference>
<organism evidence="1 2">
    <name type="scientific">Aquincola tertiaricarbonis</name>
    <dbReference type="NCBI Taxonomy" id="391953"/>
    <lineage>
        <taxon>Bacteria</taxon>
        <taxon>Pseudomonadati</taxon>
        <taxon>Pseudomonadota</taxon>
        <taxon>Betaproteobacteria</taxon>
        <taxon>Burkholderiales</taxon>
        <taxon>Sphaerotilaceae</taxon>
        <taxon>Aquincola</taxon>
    </lineage>
</organism>
<dbReference type="Proteomes" id="UP001056201">
    <property type="component" value="Chromosome 2"/>
</dbReference>
<proteinExistence type="predicted"/>
<gene>
    <name evidence="1" type="ORF">MW290_17075</name>
</gene>
<protein>
    <submittedName>
        <fullName evidence="1">DUF1289 domain-containing protein</fullName>
    </submittedName>
</protein>
<accession>A0ABY4SBH9</accession>
<keyword evidence="2" id="KW-1185">Reference proteome</keyword>
<evidence type="ECO:0000313" key="1">
    <source>
        <dbReference type="EMBL" id="URI10703.1"/>
    </source>
</evidence>
<dbReference type="PANTHER" id="PTHR35175">
    <property type="entry name" value="DUF1289 DOMAIN-CONTAINING PROTEIN"/>
    <property type="match status" value="1"/>
</dbReference>
<dbReference type="RefSeq" id="WP_250198908.1">
    <property type="nucleotide sequence ID" value="NZ_CP097636.1"/>
</dbReference>
<dbReference type="InterPro" id="IPR010710">
    <property type="entry name" value="DUF1289"/>
</dbReference>
<dbReference type="EMBL" id="CP097636">
    <property type="protein sequence ID" value="URI10703.1"/>
    <property type="molecule type" value="Genomic_DNA"/>
</dbReference>